<dbReference type="Proteomes" id="UP001415857">
    <property type="component" value="Unassembled WGS sequence"/>
</dbReference>
<name>A0AAP0N6Y9_LIQFO</name>
<organism evidence="2 3">
    <name type="scientific">Liquidambar formosana</name>
    <name type="common">Formosan gum</name>
    <dbReference type="NCBI Taxonomy" id="63359"/>
    <lineage>
        <taxon>Eukaryota</taxon>
        <taxon>Viridiplantae</taxon>
        <taxon>Streptophyta</taxon>
        <taxon>Embryophyta</taxon>
        <taxon>Tracheophyta</taxon>
        <taxon>Spermatophyta</taxon>
        <taxon>Magnoliopsida</taxon>
        <taxon>eudicotyledons</taxon>
        <taxon>Gunneridae</taxon>
        <taxon>Pentapetalae</taxon>
        <taxon>Saxifragales</taxon>
        <taxon>Altingiaceae</taxon>
        <taxon>Liquidambar</taxon>
    </lineage>
</organism>
<gene>
    <name evidence="2" type="ORF">L1049_000043</name>
</gene>
<evidence type="ECO:0000313" key="3">
    <source>
        <dbReference type="Proteomes" id="UP001415857"/>
    </source>
</evidence>
<sequence length="182" mass="19866">MEGAPSPSPFLAGCRRPSSPVSVAVSSSSSRRSSLPWGNAFSLEAEFCSIRMGLKIAWNHGITSLLVEFNYKVAVCLILTGDPQFHLYGPLILDCRDNFSRQWNCSIFNIPRERNSCADLIAKWSHSYNGPILLTDTLGLGPLLTNDVVGLRGAHSPARPAKTAQSDPTRRHWVVSTDRVGG</sequence>
<dbReference type="CDD" id="cd06222">
    <property type="entry name" value="RNase_H_like"/>
    <property type="match status" value="1"/>
</dbReference>
<accession>A0AAP0N6Y9</accession>
<dbReference type="InterPro" id="IPR044730">
    <property type="entry name" value="RNase_H-like_dom_plant"/>
</dbReference>
<keyword evidence="3" id="KW-1185">Reference proteome</keyword>
<dbReference type="Pfam" id="PF13456">
    <property type="entry name" value="RVT_3"/>
    <property type="match status" value="1"/>
</dbReference>
<dbReference type="EMBL" id="JBBPBK010000200">
    <property type="protein sequence ID" value="KAK9266255.1"/>
    <property type="molecule type" value="Genomic_DNA"/>
</dbReference>
<dbReference type="AlphaFoldDB" id="A0AAP0N6Y9"/>
<evidence type="ECO:0000313" key="2">
    <source>
        <dbReference type="EMBL" id="KAK9266255.1"/>
    </source>
</evidence>
<feature type="domain" description="RNase H type-1" evidence="1">
    <location>
        <begin position="42"/>
        <end position="124"/>
    </location>
</feature>
<dbReference type="InterPro" id="IPR012337">
    <property type="entry name" value="RNaseH-like_sf"/>
</dbReference>
<dbReference type="GO" id="GO:0003676">
    <property type="term" value="F:nucleic acid binding"/>
    <property type="evidence" value="ECO:0007669"/>
    <property type="project" value="InterPro"/>
</dbReference>
<reference evidence="2 3" key="1">
    <citation type="journal article" date="2024" name="Plant J.">
        <title>Genome sequences and population genomics reveal climatic adaptation and genomic divergence between two closely related sweetgum species.</title>
        <authorList>
            <person name="Xu W.Q."/>
            <person name="Ren C.Q."/>
            <person name="Zhang X.Y."/>
            <person name="Comes H.P."/>
            <person name="Liu X.H."/>
            <person name="Li Y.G."/>
            <person name="Kettle C.J."/>
            <person name="Jalonen R."/>
            <person name="Gaisberger H."/>
            <person name="Ma Y.Z."/>
            <person name="Qiu Y.X."/>
        </authorList>
    </citation>
    <scope>NUCLEOTIDE SEQUENCE [LARGE SCALE GENOMIC DNA]</scope>
    <source>
        <strain evidence="2">Hangzhou</strain>
    </source>
</reference>
<dbReference type="InterPro" id="IPR053151">
    <property type="entry name" value="RNase_H-like"/>
</dbReference>
<dbReference type="PANTHER" id="PTHR47723:SF19">
    <property type="entry name" value="POLYNUCLEOTIDYL TRANSFERASE, RIBONUCLEASE H-LIKE SUPERFAMILY PROTEIN"/>
    <property type="match status" value="1"/>
</dbReference>
<dbReference type="SUPFAM" id="SSF53098">
    <property type="entry name" value="Ribonuclease H-like"/>
    <property type="match status" value="1"/>
</dbReference>
<dbReference type="PANTHER" id="PTHR47723">
    <property type="entry name" value="OS05G0353850 PROTEIN"/>
    <property type="match status" value="1"/>
</dbReference>
<comment type="caution">
    <text evidence="2">The sequence shown here is derived from an EMBL/GenBank/DDBJ whole genome shotgun (WGS) entry which is preliminary data.</text>
</comment>
<dbReference type="InterPro" id="IPR002156">
    <property type="entry name" value="RNaseH_domain"/>
</dbReference>
<evidence type="ECO:0000259" key="1">
    <source>
        <dbReference type="Pfam" id="PF13456"/>
    </source>
</evidence>
<proteinExistence type="predicted"/>
<protein>
    <recommendedName>
        <fullName evidence="1">RNase H type-1 domain-containing protein</fullName>
    </recommendedName>
</protein>
<dbReference type="GO" id="GO:0004523">
    <property type="term" value="F:RNA-DNA hybrid ribonuclease activity"/>
    <property type="evidence" value="ECO:0007669"/>
    <property type="project" value="InterPro"/>
</dbReference>